<keyword evidence="1 2" id="KW-0238">DNA-binding</keyword>
<organism evidence="4 5">
    <name type="scientific">Brumicola pallidula DSM 14239 = ACAM 615</name>
    <dbReference type="NCBI Taxonomy" id="1121922"/>
    <lineage>
        <taxon>Bacteria</taxon>
        <taxon>Pseudomonadati</taxon>
        <taxon>Pseudomonadota</taxon>
        <taxon>Gammaproteobacteria</taxon>
        <taxon>Alteromonadales</taxon>
        <taxon>Alteromonadaceae</taxon>
        <taxon>Brumicola</taxon>
    </lineage>
</organism>
<keyword evidence="5" id="KW-1185">Reference proteome</keyword>
<reference evidence="5" key="1">
    <citation type="journal article" date="2014" name="Environ. Microbiol.">
        <title>Comparative genomics of the marine bacterial genus Glaciecola reveals the high degree of genomic diversity and genomic characteristic for cold adaptation.</title>
        <authorList>
            <person name="Qin Q.L."/>
            <person name="Xie B.B."/>
            <person name="Yu Y."/>
            <person name="Shu Y.L."/>
            <person name="Rong J.C."/>
            <person name="Zhang Y.J."/>
            <person name="Zhao D.L."/>
            <person name="Chen X.L."/>
            <person name="Zhang X.Y."/>
            <person name="Chen B."/>
            <person name="Zhou B.C."/>
            <person name="Zhang Y.Z."/>
        </authorList>
    </citation>
    <scope>NUCLEOTIDE SEQUENCE [LARGE SCALE GENOMIC DNA]</scope>
    <source>
        <strain evidence="5">ACAM 615</strain>
    </source>
</reference>
<feature type="domain" description="OmpR/PhoB-type" evidence="3">
    <location>
        <begin position="43"/>
        <end position="139"/>
    </location>
</feature>
<dbReference type="Proteomes" id="UP000006251">
    <property type="component" value="Unassembled WGS sequence"/>
</dbReference>
<evidence type="ECO:0000259" key="3">
    <source>
        <dbReference type="PROSITE" id="PS51755"/>
    </source>
</evidence>
<dbReference type="SMART" id="SM00862">
    <property type="entry name" value="Trans_reg_C"/>
    <property type="match status" value="1"/>
</dbReference>
<dbReference type="GO" id="GO:0000160">
    <property type="term" value="P:phosphorelay signal transduction system"/>
    <property type="evidence" value="ECO:0007669"/>
    <property type="project" value="InterPro"/>
</dbReference>
<dbReference type="CDD" id="cd00383">
    <property type="entry name" value="trans_reg_C"/>
    <property type="match status" value="1"/>
</dbReference>
<dbReference type="GO" id="GO:0003677">
    <property type="term" value="F:DNA binding"/>
    <property type="evidence" value="ECO:0007669"/>
    <property type="project" value="UniProtKB-UniRule"/>
</dbReference>
<gene>
    <name evidence="4" type="ORF">GPAL_0329</name>
</gene>
<dbReference type="InterPro" id="IPR001867">
    <property type="entry name" value="OmpR/PhoB-type_DNA-bd"/>
</dbReference>
<dbReference type="InterPro" id="IPR036388">
    <property type="entry name" value="WH-like_DNA-bd_sf"/>
</dbReference>
<evidence type="ECO:0000256" key="2">
    <source>
        <dbReference type="PROSITE-ProRule" id="PRU01091"/>
    </source>
</evidence>
<sequence>MFNSGPVAESKKYSKNQVIKLHQTTRTVAANVCDAHCVLCPKQRHPIYIDKGVFIERHAVSVRGTKYRISNPMFRILCAFHEHEEEVVSRAFLLAYGWGRHNRVNNNVTVAISELRALLKNKSNLEIITIYGRGYQMFNKNKGILK</sequence>
<accession>K6Y318</accession>
<dbReference type="AlphaFoldDB" id="K6Y318"/>
<evidence type="ECO:0000256" key="1">
    <source>
        <dbReference type="ARBA" id="ARBA00023125"/>
    </source>
</evidence>
<evidence type="ECO:0000313" key="5">
    <source>
        <dbReference type="Proteomes" id="UP000006251"/>
    </source>
</evidence>
<protein>
    <recommendedName>
        <fullName evidence="3">OmpR/PhoB-type domain-containing protein</fullName>
    </recommendedName>
</protein>
<name>K6Y318_9ALTE</name>
<dbReference type="Pfam" id="PF00486">
    <property type="entry name" value="Trans_reg_C"/>
    <property type="match status" value="1"/>
</dbReference>
<dbReference type="EMBL" id="BAEQ01000007">
    <property type="protein sequence ID" value="GAC27209.1"/>
    <property type="molecule type" value="Genomic_DNA"/>
</dbReference>
<dbReference type="SUPFAM" id="SSF46894">
    <property type="entry name" value="C-terminal effector domain of the bipartite response regulators"/>
    <property type="match status" value="1"/>
</dbReference>
<dbReference type="InterPro" id="IPR016032">
    <property type="entry name" value="Sig_transdc_resp-reg_C-effctor"/>
</dbReference>
<dbReference type="RefSeq" id="WP_006008544.1">
    <property type="nucleotide sequence ID" value="NZ_AUAV01000022.1"/>
</dbReference>
<proteinExistence type="predicted"/>
<dbReference type="PROSITE" id="PS51755">
    <property type="entry name" value="OMPR_PHOB"/>
    <property type="match status" value="1"/>
</dbReference>
<dbReference type="OrthoDB" id="6323169at2"/>
<dbReference type="Gene3D" id="1.10.10.10">
    <property type="entry name" value="Winged helix-like DNA-binding domain superfamily/Winged helix DNA-binding domain"/>
    <property type="match status" value="1"/>
</dbReference>
<comment type="caution">
    <text evidence="4">The sequence shown here is derived from an EMBL/GenBank/DDBJ whole genome shotgun (WGS) entry which is preliminary data.</text>
</comment>
<evidence type="ECO:0000313" key="4">
    <source>
        <dbReference type="EMBL" id="GAC27209.1"/>
    </source>
</evidence>
<feature type="DNA-binding region" description="OmpR/PhoB-type" evidence="2">
    <location>
        <begin position="43"/>
        <end position="139"/>
    </location>
</feature>
<dbReference type="GO" id="GO:0006355">
    <property type="term" value="P:regulation of DNA-templated transcription"/>
    <property type="evidence" value="ECO:0007669"/>
    <property type="project" value="InterPro"/>
</dbReference>